<keyword evidence="1" id="KW-0812">Transmembrane</keyword>
<feature type="transmembrane region" description="Helical" evidence="1">
    <location>
        <begin position="6"/>
        <end position="28"/>
    </location>
</feature>
<dbReference type="Proteomes" id="UP000273105">
    <property type="component" value="Unassembled WGS sequence"/>
</dbReference>
<protein>
    <submittedName>
        <fullName evidence="2">Uncharacterized protein</fullName>
    </submittedName>
</protein>
<name>A0ABX9U7B9_9GAMM</name>
<keyword evidence="3" id="KW-1185">Reference proteome</keyword>
<reference evidence="2 3" key="1">
    <citation type="submission" date="2018-09" db="EMBL/GenBank/DDBJ databases">
        <title>The draft genome of Acinetobacter sp. strains.</title>
        <authorList>
            <person name="Qin J."/>
            <person name="Feng Y."/>
            <person name="Zong Z."/>
        </authorList>
    </citation>
    <scope>NUCLEOTIDE SEQUENCE [LARGE SCALE GENOMIC DNA]</scope>
    <source>
        <strain evidence="2 3">WCHAc060001</strain>
    </source>
</reference>
<accession>A0ABX9U7B9</accession>
<dbReference type="RefSeq" id="WP_121531779.1">
    <property type="nucleotide sequence ID" value="NZ_RCHE01000012.1"/>
</dbReference>
<evidence type="ECO:0000313" key="2">
    <source>
        <dbReference type="EMBL" id="RLL47333.1"/>
    </source>
</evidence>
<gene>
    <name evidence="2" type="ORF">D9K79_06830</name>
</gene>
<evidence type="ECO:0000313" key="3">
    <source>
        <dbReference type="Proteomes" id="UP000273105"/>
    </source>
</evidence>
<evidence type="ECO:0000256" key="1">
    <source>
        <dbReference type="SAM" id="Phobius"/>
    </source>
</evidence>
<keyword evidence="1" id="KW-1133">Transmembrane helix</keyword>
<comment type="caution">
    <text evidence="2">The sequence shown here is derived from an EMBL/GenBank/DDBJ whole genome shotgun (WGS) entry which is preliminary data.</text>
</comment>
<dbReference type="EMBL" id="RCHE01000012">
    <property type="protein sequence ID" value="RLL47333.1"/>
    <property type="molecule type" value="Genomic_DNA"/>
</dbReference>
<keyword evidence="1" id="KW-0472">Membrane</keyword>
<proteinExistence type="predicted"/>
<sequence>MKNKFFEFYLIIFLMLIFIVYSILSVLYKNPNYYLKNRGIIEGYYIIEETKNRTRKMGSLTGRDSWIEPSSYESLTLRKKNSNILVLVECSITELGCPFSNETNLEVYVKYVESNFFSRKFAFYIKSVYINSREKFFLIQERCAYDKK</sequence>
<organism evidence="2 3">
    <name type="scientific">Acinetobacter cumulans</name>
    <dbReference type="NCBI Taxonomy" id="2136182"/>
    <lineage>
        <taxon>Bacteria</taxon>
        <taxon>Pseudomonadati</taxon>
        <taxon>Pseudomonadota</taxon>
        <taxon>Gammaproteobacteria</taxon>
        <taxon>Moraxellales</taxon>
        <taxon>Moraxellaceae</taxon>
        <taxon>Acinetobacter</taxon>
    </lineage>
</organism>